<feature type="transmembrane region" description="Helical" evidence="1">
    <location>
        <begin position="342"/>
        <end position="360"/>
    </location>
</feature>
<feature type="transmembrane region" description="Helical" evidence="1">
    <location>
        <begin position="93"/>
        <end position="112"/>
    </location>
</feature>
<feature type="transmembrane region" description="Helical" evidence="1">
    <location>
        <begin position="173"/>
        <end position="201"/>
    </location>
</feature>
<organism evidence="2 3">
    <name type="scientific">Candidatus Woesebacteria bacterium RIFCSPHIGHO2_01_FULL_40_22</name>
    <dbReference type="NCBI Taxonomy" id="1802499"/>
    <lineage>
        <taxon>Bacteria</taxon>
        <taxon>Candidatus Woeseibacteriota</taxon>
    </lineage>
</organism>
<feature type="transmembrane region" description="Helical" evidence="1">
    <location>
        <begin position="253"/>
        <end position="276"/>
    </location>
</feature>
<gene>
    <name evidence="2" type="ORF">A2628_00055</name>
</gene>
<protein>
    <recommendedName>
        <fullName evidence="4">Glycosyltransferase RgtA/B/C/D-like domain-containing protein</fullName>
    </recommendedName>
</protein>
<keyword evidence="1" id="KW-1133">Transmembrane helix</keyword>
<feature type="transmembrane region" description="Helical" evidence="1">
    <location>
        <begin position="213"/>
        <end position="233"/>
    </location>
</feature>
<comment type="caution">
    <text evidence="2">The sequence shown here is derived from an EMBL/GenBank/DDBJ whole genome shotgun (WGS) entry which is preliminary data.</text>
</comment>
<keyword evidence="1" id="KW-0472">Membrane</keyword>
<feature type="transmembrane region" description="Helical" evidence="1">
    <location>
        <begin position="124"/>
        <end position="144"/>
    </location>
</feature>
<reference evidence="2 3" key="1">
    <citation type="journal article" date="2016" name="Nat. Commun.">
        <title>Thousands of microbial genomes shed light on interconnected biogeochemical processes in an aquifer system.</title>
        <authorList>
            <person name="Anantharaman K."/>
            <person name="Brown C.T."/>
            <person name="Hug L.A."/>
            <person name="Sharon I."/>
            <person name="Castelle C.J."/>
            <person name="Probst A.J."/>
            <person name="Thomas B.C."/>
            <person name="Singh A."/>
            <person name="Wilkins M.J."/>
            <person name="Karaoz U."/>
            <person name="Brodie E.L."/>
            <person name="Williams K.H."/>
            <person name="Hubbard S.S."/>
            <person name="Banfield J.F."/>
        </authorList>
    </citation>
    <scope>NUCLEOTIDE SEQUENCE [LARGE SCALE GENOMIC DNA]</scope>
</reference>
<evidence type="ECO:0000313" key="2">
    <source>
        <dbReference type="EMBL" id="OGM26406.1"/>
    </source>
</evidence>
<evidence type="ECO:0000256" key="1">
    <source>
        <dbReference type="SAM" id="Phobius"/>
    </source>
</evidence>
<accession>A0A1F7YGD7</accession>
<evidence type="ECO:0008006" key="4">
    <source>
        <dbReference type="Google" id="ProtNLM"/>
    </source>
</evidence>
<dbReference type="Proteomes" id="UP000179221">
    <property type="component" value="Unassembled WGS sequence"/>
</dbReference>
<feature type="transmembrane region" description="Helical" evidence="1">
    <location>
        <begin position="304"/>
        <end position="322"/>
    </location>
</feature>
<name>A0A1F7YGD7_9BACT</name>
<proteinExistence type="predicted"/>
<dbReference type="AlphaFoldDB" id="A0A1F7YGD7"/>
<dbReference type="EMBL" id="MGGL01000012">
    <property type="protein sequence ID" value="OGM26406.1"/>
    <property type="molecule type" value="Genomic_DNA"/>
</dbReference>
<keyword evidence="1" id="KW-0812">Transmembrane</keyword>
<sequence length="513" mass="60566">MSKTIFAKIKSVNFIFIFVLVISWVLLFINGLHQLDPDFGWHVTMGRLISENGIPKTDPFSYTMTSFPFVDHEWLTNVIIARMYESVGRVGLAAMYSTLVIIALLFSLWETLNLKDRRYEKITPLLILLPSLLVLGVLFSFAGIRPQVTSWFLIVLLYKILTDENYWKKWRYIVAPLMLLWTNLHGSFAVGIFVILLVFVVKSLRLRRFLKDYFLVFLASFTATFINPYRVRLWGEVWMQLSDTKLRWRILEWMPSLTFLNFSFIFLLTLSAFLVYRYWRRFGKERLFVYVFFLFQGMGSVRHVPLWSILTIPILIEAIIYLYDEVKVIKFGPERFTKLFTFLTYGVGFVFICQGTYSYFSSLSLSEKYFYPQKAALYLKSNLPAGQLFSEYGWGGYLIQYLPERKVFIDGRMPSWRYNNAPAGESNYAMEDYLGISRGGLDYKEQFVKYGIETVLWPKGKKTFMSELDRRFEKLLSKFKKEDKEKFNFVATLEKDSWKKIYEDDIAVVYRKP</sequence>
<evidence type="ECO:0000313" key="3">
    <source>
        <dbReference type="Proteomes" id="UP000179221"/>
    </source>
</evidence>
<feature type="transmembrane region" description="Helical" evidence="1">
    <location>
        <begin position="12"/>
        <end position="32"/>
    </location>
</feature>